<dbReference type="AlphaFoldDB" id="A0AAY5KMS9"/>
<keyword evidence="2 5" id="KW-0732">Signal</keyword>
<feature type="chain" id="PRO_5044341125" description="Fibronectin type-III domain-containing protein" evidence="5">
    <location>
        <begin position="23"/>
        <end position="261"/>
    </location>
</feature>
<accession>A0AAY5KMS9</accession>
<dbReference type="GeneTree" id="ENSGT00940000160050"/>
<evidence type="ECO:0000256" key="1">
    <source>
        <dbReference type="ARBA" id="ARBA00010890"/>
    </source>
</evidence>
<feature type="domain" description="Fibronectin type-III" evidence="6">
    <location>
        <begin position="45"/>
        <end position="162"/>
    </location>
</feature>
<dbReference type="InterPro" id="IPR053073">
    <property type="entry name" value="IL11/IL27_subunit_beta"/>
</dbReference>
<dbReference type="SUPFAM" id="SSF49265">
    <property type="entry name" value="Fibronectin type III"/>
    <property type="match status" value="2"/>
</dbReference>
<dbReference type="PROSITE" id="PS51257">
    <property type="entry name" value="PROKAR_LIPOPROTEIN"/>
    <property type="match status" value="1"/>
</dbReference>
<feature type="domain" description="Fibronectin type-III" evidence="6">
    <location>
        <begin position="163"/>
        <end position="261"/>
    </location>
</feature>
<dbReference type="PROSITE" id="PS50853">
    <property type="entry name" value="FN3"/>
    <property type="match status" value="2"/>
</dbReference>
<dbReference type="Ensembl" id="ENSELUT00000108272.1">
    <property type="protein sequence ID" value="ENSELUP00000090438.1"/>
    <property type="gene ID" value="ENSELUG00000036866.1"/>
</dbReference>
<dbReference type="Proteomes" id="UP000265140">
    <property type="component" value="Chromosome 22"/>
</dbReference>
<name>A0AAY5KMS9_ESOLU</name>
<sequence length="261" mass="29248">MYHKHCGFVLFWLYACALMALSGLFCSNGTILTAPSGENRTDLDPPSRLEVHCWSPSYPFKVLCSWLELPQTQLVTHYIVTYSVKGGEIQQCHPHPVSMASLSIPESSLPRENNSSARTMWRCVLEDLKLYTSYQLNVTAVNTAGSASHLQLFTLEDIVKPDPPVNVTVQVVPGKLKLLVKWDPPPSWSDHTLFPLMYKVRYQWENKGVSHAITLDPFENTQKVLPGLSPGRSYLVQVCSMEHMGMGQSSNWSPPVTVTMP</sequence>
<comment type="similarity">
    <text evidence="1">Belongs to the type I cytokine receptor family. Type 3 subfamily.</text>
</comment>
<dbReference type="PROSITE" id="PS01354">
    <property type="entry name" value="HEMATOPO_REC_L_F3"/>
    <property type="match status" value="1"/>
</dbReference>
<dbReference type="CDD" id="cd00063">
    <property type="entry name" value="FN3"/>
    <property type="match status" value="2"/>
</dbReference>
<evidence type="ECO:0000256" key="4">
    <source>
        <dbReference type="ARBA" id="ARBA00023180"/>
    </source>
</evidence>
<evidence type="ECO:0000256" key="3">
    <source>
        <dbReference type="ARBA" id="ARBA00022737"/>
    </source>
</evidence>
<organism evidence="7 8">
    <name type="scientific">Esox lucius</name>
    <name type="common">Northern pike</name>
    <dbReference type="NCBI Taxonomy" id="8010"/>
    <lineage>
        <taxon>Eukaryota</taxon>
        <taxon>Metazoa</taxon>
        <taxon>Chordata</taxon>
        <taxon>Craniata</taxon>
        <taxon>Vertebrata</taxon>
        <taxon>Euteleostomi</taxon>
        <taxon>Actinopterygii</taxon>
        <taxon>Neopterygii</taxon>
        <taxon>Teleostei</taxon>
        <taxon>Protacanthopterygii</taxon>
        <taxon>Esociformes</taxon>
        <taxon>Esocidae</taxon>
        <taxon>Esox</taxon>
    </lineage>
</organism>
<dbReference type="InterPro" id="IPR003530">
    <property type="entry name" value="Hematopoietin_rcpt_L_F3_CS"/>
</dbReference>
<dbReference type="InterPro" id="IPR036116">
    <property type="entry name" value="FN3_sf"/>
</dbReference>
<evidence type="ECO:0000313" key="8">
    <source>
        <dbReference type="Proteomes" id="UP000265140"/>
    </source>
</evidence>
<dbReference type="InterPro" id="IPR003961">
    <property type="entry name" value="FN3_dom"/>
</dbReference>
<gene>
    <name evidence="7" type="primary">EBI3</name>
</gene>
<feature type="signal peptide" evidence="5">
    <location>
        <begin position="1"/>
        <end position="22"/>
    </location>
</feature>
<evidence type="ECO:0000256" key="5">
    <source>
        <dbReference type="SAM" id="SignalP"/>
    </source>
</evidence>
<dbReference type="SMART" id="SM00060">
    <property type="entry name" value="FN3"/>
    <property type="match status" value="2"/>
</dbReference>
<evidence type="ECO:0000256" key="2">
    <source>
        <dbReference type="ARBA" id="ARBA00022729"/>
    </source>
</evidence>
<dbReference type="PANTHER" id="PTHR48483:SF2">
    <property type="entry name" value="INTERLEUKIN-27 SUBUNIT BETA"/>
    <property type="match status" value="1"/>
</dbReference>
<keyword evidence="8" id="KW-1185">Reference proteome</keyword>
<dbReference type="GO" id="GO:0004896">
    <property type="term" value="F:cytokine receptor activity"/>
    <property type="evidence" value="ECO:0007669"/>
    <property type="project" value="InterPro"/>
</dbReference>
<dbReference type="PANTHER" id="PTHR48483">
    <property type="entry name" value="INTERLEUKIN-27 SUBUNIT BETA"/>
    <property type="match status" value="1"/>
</dbReference>
<proteinExistence type="inferred from homology"/>
<reference evidence="7 8" key="1">
    <citation type="submission" date="2020-02" db="EMBL/GenBank/DDBJ databases">
        <title>Esox lucius (northern pike) genome, fEsoLuc1, primary haplotype.</title>
        <authorList>
            <person name="Myers G."/>
            <person name="Karagic N."/>
            <person name="Meyer A."/>
            <person name="Pippel M."/>
            <person name="Reichard M."/>
            <person name="Winkler S."/>
            <person name="Tracey A."/>
            <person name="Sims Y."/>
            <person name="Howe K."/>
            <person name="Rhie A."/>
            <person name="Formenti G."/>
            <person name="Durbin R."/>
            <person name="Fedrigo O."/>
            <person name="Jarvis E.D."/>
        </authorList>
    </citation>
    <scope>NUCLEOTIDE SEQUENCE [LARGE SCALE GENOMIC DNA]</scope>
</reference>
<evidence type="ECO:0000259" key="6">
    <source>
        <dbReference type="PROSITE" id="PS50853"/>
    </source>
</evidence>
<dbReference type="GeneID" id="105019870"/>
<dbReference type="GO" id="GO:0016020">
    <property type="term" value="C:membrane"/>
    <property type="evidence" value="ECO:0007669"/>
    <property type="project" value="InterPro"/>
</dbReference>
<dbReference type="Pfam" id="PF00041">
    <property type="entry name" value="fn3"/>
    <property type="match status" value="1"/>
</dbReference>
<dbReference type="RefSeq" id="XP_010884682.2">
    <property type="nucleotide sequence ID" value="XM_010886380.3"/>
</dbReference>
<keyword evidence="3" id="KW-0677">Repeat</keyword>
<keyword evidence="4" id="KW-0325">Glycoprotein</keyword>
<evidence type="ECO:0000313" key="7">
    <source>
        <dbReference type="Ensembl" id="ENSELUP00000090438.1"/>
    </source>
</evidence>
<dbReference type="InterPro" id="IPR013783">
    <property type="entry name" value="Ig-like_fold"/>
</dbReference>
<reference evidence="7" key="2">
    <citation type="submission" date="2025-08" db="UniProtKB">
        <authorList>
            <consortium name="Ensembl"/>
        </authorList>
    </citation>
    <scope>IDENTIFICATION</scope>
</reference>
<protein>
    <recommendedName>
        <fullName evidence="6">Fibronectin type-III domain-containing protein</fullName>
    </recommendedName>
</protein>
<dbReference type="Gene3D" id="2.60.40.10">
    <property type="entry name" value="Immunoglobulins"/>
    <property type="match status" value="2"/>
</dbReference>
<reference evidence="7" key="3">
    <citation type="submission" date="2025-09" db="UniProtKB">
        <authorList>
            <consortium name="Ensembl"/>
        </authorList>
    </citation>
    <scope>IDENTIFICATION</scope>
</reference>